<proteinExistence type="inferred from homology"/>
<comment type="catalytic activity">
    <reaction evidence="13 14">
        <text>2 oxidized [cytochrome P450] + NADPH = 2 reduced [cytochrome P450] + NADP(+) + H(+)</text>
        <dbReference type="Rhea" id="RHEA:24040"/>
        <dbReference type="Rhea" id="RHEA-COMP:14627"/>
        <dbReference type="Rhea" id="RHEA-COMP:14628"/>
        <dbReference type="ChEBI" id="CHEBI:15378"/>
        <dbReference type="ChEBI" id="CHEBI:55376"/>
        <dbReference type="ChEBI" id="CHEBI:57783"/>
        <dbReference type="ChEBI" id="CHEBI:58349"/>
        <dbReference type="ChEBI" id="CHEBI:60344"/>
        <dbReference type="EC" id="1.6.2.4"/>
    </reaction>
</comment>
<dbReference type="Gene3D" id="1.10.630.10">
    <property type="entry name" value="Cytochrome P450"/>
    <property type="match status" value="1"/>
</dbReference>
<evidence type="ECO:0000256" key="10">
    <source>
        <dbReference type="ARBA" id="ARBA00023002"/>
    </source>
</evidence>
<evidence type="ECO:0000256" key="9">
    <source>
        <dbReference type="ARBA" id="ARBA00022982"/>
    </source>
</evidence>
<dbReference type="EC" id="1.6.2.4" evidence="14"/>
<organism evidence="17 18">
    <name type="scientific">Sphingomonas hominis</name>
    <dbReference type="NCBI Taxonomy" id="2741495"/>
    <lineage>
        <taxon>Bacteria</taxon>
        <taxon>Pseudomonadati</taxon>
        <taxon>Pseudomonadota</taxon>
        <taxon>Alphaproteobacteria</taxon>
        <taxon>Sphingomonadales</taxon>
        <taxon>Sphingomonadaceae</taxon>
        <taxon>Sphingomonas</taxon>
    </lineage>
</organism>
<keyword evidence="11 14" id="KW-0408">Iron</keyword>
<dbReference type="CDD" id="cd11068">
    <property type="entry name" value="CYP120A1"/>
    <property type="match status" value="1"/>
</dbReference>
<comment type="catalytic activity">
    <reaction evidence="14">
        <text>an organic molecule + reduced [NADPH--hemoprotein reductase] + O2 = an alcohol + oxidized [NADPH--hemoprotein reductase] + H2O + H(+)</text>
        <dbReference type="Rhea" id="RHEA:17149"/>
        <dbReference type="Rhea" id="RHEA-COMP:11964"/>
        <dbReference type="Rhea" id="RHEA-COMP:11965"/>
        <dbReference type="ChEBI" id="CHEBI:15377"/>
        <dbReference type="ChEBI" id="CHEBI:15378"/>
        <dbReference type="ChEBI" id="CHEBI:15379"/>
        <dbReference type="ChEBI" id="CHEBI:30879"/>
        <dbReference type="ChEBI" id="CHEBI:57618"/>
        <dbReference type="ChEBI" id="CHEBI:58210"/>
        <dbReference type="ChEBI" id="CHEBI:142491"/>
        <dbReference type="EC" id="1.14.14.1"/>
    </reaction>
</comment>
<dbReference type="PROSITE" id="PS00086">
    <property type="entry name" value="CYTOCHROME_P450"/>
    <property type="match status" value="1"/>
</dbReference>
<evidence type="ECO:0000256" key="11">
    <source>
        <dbReference type="ARBA" id="ARBA00023004"/>
    </source>
</evidence>
<dbReference type="CDD" id="cd06206">
    <property type="entry name" value="bifunctional_CYPOR"/>
    <property type="match status" value="1"/>
</dbReference>
<evidence type="ECO:0000313" key="18">
    <source>
        <dbReference type="Proteomes" id="UP000621447"/>
    </source>
</evidence>
<keyword evidence="4 14" id="KW-0285">Flavoprotein</keyword>
<dbReference type="Gene3D" id="1.20.990.10">
    <property type="entry name" value="NADPH-cytochrome p450 Reductase, Chain A, domain 3"/>
    <property type="match status" value="1"/>
</dbReference>
<keyword evidence="8 14" id="KW-0521">NADP</keyword>
<dbReference type="PRINTS" id="PR00371">
    <property type="entry name" value="FPNCR"/>
</dbReference>
<keyword evidence="18" id="KW-1185">Reference proteome</keyword>
<evidence type="ECO:0000256" key="1">
    <source>
        <dbReference type="ARBA" id="ARBA00010018"/>
    </source>
</evidence>
<dbReference type="InterPro" id="IPR003097">
    <property type="entry name" value="CysJ-like_FAD-binding"/>
</dbReference>
<dbReference type="RefSeq" id="WP_174192285.1">
    <property type="nucleotide sequence ID" value="NZ_JABULH010000001.1"/>
</dbReference>
<dbReference type="InterPro" id="IPR001709">
    <property type="entry name" value="Flavoprot_Pyr_Nucl_cyt_Rdtase"/>
</dbReference>
<dbReference type="Gene3D" id="3.40.50.360">
    <property type="match status" value="1"/>
</dbReference>
<dbReference type="InterPro" id="IPR023206">
    <property type="entry name" value="Bifunctional_P450_P450_red"/>
</dbReference>
<dbReference type="Pfam" id="PF00175">
    <property type="entry name" value="NAD_binding_1"/>
    <property type="match status" value="1"/>
</dbReference>
<dbReference type="InterPro" id="IPR001094">
    <property type="entry name" value="Flavdoxin-like"/>
</dbReference>
<dbReference type="SUPFAM" id="SSF63380">
    <property type="entry name" value="Riboflavin synthase domain-like"/>
    <property type="match status" value="1"/>
</dbReference>
<gene>
    <name evidence="17" type="ORF">HRV97_03580</name>
</gene>
<dbReference type="PROSITE" id="PS51384">
    <property type="entry name" value="FAD_FR"/>
    <property type="match status" value="1"/>
</dbReference>
<dbReference type="SUPFAM" id="SSF48264">
    <property type="entry name" value="Cytochrome P450"/>
    <property type="match status" value="1"/>
</dbReference>
<evidence type="ECO:0000256" key="14">
    <source>
        <dbReference type="PIRNR" id="PIRNR000209"/>
    </source>
</evidence>
<evidence type="ECO:0000256" key="5">
    <source>
        <dbReference type="ARBA" id="ARBA00022643"/>
    </source>
</evidence>
<dbReference type="Pfam" id="PF00667">
    <property type="entry name" value="FAD_binding_1"/>
    <property type="match status" value="1"/>
</dbReference>
<keyword evidence="10 14" id="KW-0560">Oxidoreductase</keyword>
<evidence type="ECO:0000259" key="15">
    <source>
        <dbReference type="PROSITE" id="PS50902"/>
    </source>
</evidence>
<evidence type="ECO:0000256" key="3">
    <source>
        <dbReference type="ARBA" id="ARBA00022617"/>
    </source>
</evidence>
<dbReference type="InterPro" id="IPR029039">
    <property type="entry name" value="Flavoprotein-like_sf"/>
</dbReference>
<keyword evidence="12 14" id="KW-0503">Monooxygenase</keyword>
<evidence type="ECO:0000256" key="4">
    <source>
        <dbReference type="ARBA" id="ARBA00022630"/>
    </source>
</evidence>
<dbReference type="Pfam" id="PF00258">
    <property type="entry name" value="Flavodoxin_1"/>
    <property type="match status" value="1"/>
</dbReference>
<name>A0ABX2JMA2_9SPHN</name>
<comment type="caution">
    <text evidence="17">The sequence shown here is derived from an EMBL/GenBank/DDBJ whole genome shotgun (WGS) entry which is preliminary data.</text>
</comment>
<keyword evidence="6 14" id="KW-0479">Metal-binding</keyword>
<keyword evidence="5 14" id="KW-0288">FMN</keyword>
<comment type="cofactor">
    <cofactor evidence="14">
        <name>heme</name>
        <dbReference type="ChEBI" id="CHEBI:30413"/>
    </cofactor>
</comment>
<dbReference type="Gene3D" id="2.40.30.10">
    <property type="entry name" value="Translation factors"/>
    <property type="match status" value="1"/>
</dbReference>
<dbReference type="PANTHER" id="PTHR19384">
    <property type="entry name" value="NITRIC OXIDE SYNTHASE-RELATED"/>
    <property type="match status" value="1"/>
</dbReference>
<evidence type="ECO:0000256" key="8">
    <source>
        <dbReference type="ARBA" id="ARBA00022857"/>
    </source>
</evidence>
<dbReference type="InterPro" id="IPR001433">
    <property type="entry name" value="OxRdtase_FAD/NAD-bd"/>
</dbReference>
<comment type="similarity">
    <text evidence="1 14">In the N-terminal section; belongs to the cytochrome P450 family.</text>
</comment>
<keyword evidence="9 14" id="KW-0249">Electron transport</keyword>
<keyword evidence="2 14" id="KW-0813">Transport</keyword>
<dbReference type="Gene3D" id="3.40.50.80">
    <property type="entry name" value="Nucleotide-binding domain of ferredoxin-NADP reductase (FNR) module"/>
    <property type="match status" value="1"/>
</dbReference>
<reference evidence="17 18" key="1">
    <citation type="submission" date="2020-06" db="EMBL/GenBank/DDBJ databases">
        <title>Sphingomonas hominis sp. nov., a member of the Sphingomonas, isolated from the hair of a 22-year-old girl.</title>
        <authorList>
            <person name="Zhang D.-F."/>
            <person name="Cui X.-W."/>
        </authorList>
    </citation>
    <scope>NUCLEOTIDE SEQUENCE [LARGE SCALE GENOMIC DNA]</scope>
    <source>
        <strain evidence="17 18">HHU CXW</strain>
    </source>
</reference>
<evidence type="ECO:0000256" key="6">
    <source>
        <dbReference type="ARBA" id="ARBA00022723"/>
    </source>
</evidence>
<keyword evidence="3 14" id="KW-0349">Heme</keyword>
<dbReference type="PANTHER" id="PTHR19384:SF17">
    <property type="entry name" value="NADPH--CYTOCHROME P450 REDUCTASE"/>
    <property type="match status" value="1"/>
</dbReference>
<sequence>MASKPNDIPAAAAVPMPAALPVIGHLHQIARAGLIGHLLRVSRAMPQGIFKLRFGSRVSIFVTDPNLVAELSDETRFRKMPGPALRVVRKFAGDGLFTAFSEEPNWGKAHRILLPAFSHRAMRGYFDMIVEVCDQLVAKWTRAAGTDVHVADDMTRLTLDSIAIAGFGHRFNSFERDELDSFLVALGRALSEALNVITRMPIQRRFAKRAAAQYEADIAEMNALVDGIIADRRVNPTDGRDLLNLMLTAIDPETGEGLDDLNIRYQVLTFLIAGHETTSGMLTFAFTYLLRNPAVLAQAYAEVDRVLPGDTRPDYTHVARLEVIERILKEALRLWPTAPAFSVAPFEDQVIGAKDGQPGWRMRKDRPVNIFTPGLHRAASAWDDPEEFDIDRWLPEAEAARHPHAYKPFGNGERACIGRQFAMVEAKIALAMMLRSFAISDPHSYKLRVKETLSIKPDEFTMRVRLRGAHERLQLGEAAVADTAVDVGALAGSGQRFVLLYGTSLGTARDVAEEIAERARTDGFDVIVRSMDESFKGGAAPDDKVIVIVTATYNGRAPDSAVEVERALDAGAFDGADWSGARYAVLGIGNSQWPNFQAFPNRIDAAIARAGGERLVPRGEADGQGDFEGAIAAFVRDLWQALGATAEPAANTATLSLAPVDAAETRARALSEHAQRLEIVANDELVRPADGLWDFAQEPPRSSTRLVRVRLPEGQHYAAGDHVAIYARNRPELVARALDLLGLNGASQVRVDAQGGRFKHLPLGATVTVEQLLTDFVELSEAASRRAVAGLRGATRCPHTVAALEALEADYDAQVADKRVSLLDLIERHPAASVTLDQLIDWSPAIQPRFYSIASSPLVSPRIADLIVGTIAAPAWSGLGEHRGFASDYMKALAPGEHVFGYVRRPNPPFAPPADPTQPMILIGPGTGFAPLRGFLQERAAQAETGAQVATNLLFFGCRHPDHDWFCRDEMERWQAGGLVVLHLAFSAVPSHPWRFVQDALWAEQERVWRALEAGASVFLCGDGRYMAPAVRDTLVRIWMQQVGGEHAQGSAWLEQMIADGRFHQDVFGFGK</sequence>
<evidence type="ECO:0000256" key="13">
    <source>
        <dbReference type="ARBA" id="ARBA00049342"/>
    </source>
</evidence>
<keyword evidence="7 14" id="KW-0274">FAD</keyword>
<dbReference type="InterPro" id="IPR001128">
    <property type="entry name" value="Cyt_P450"/>
</dbReference>
<evidence type="ECO:0000256" key="2">
    <source>
        <dbReference type="ARBA" id="ARBA00022448"/>
    </source>
</evidence>
<dbReference type="InterPro" id="IPR039261">
    <property type="entry name" value="FNR_nucleotide-bd"/>
</dbReference>
<evidence type="ECO:0000259" key="16">
    <source>
        <dbReference type="PROSITE" id="PS51384"/>
    </source>
</evidence>
<evidence type="ECO:0000313" key="17">
    <source>
        <dbReference type="EMBL" id="NTS64242.1"/>
    </source>
</evidence>
<dbReference type="PRINTS" id="PR00369">
    <property type="entry name" value="FLAVODOXIN"/>
</dbReference>
<dbReference type="Pfam" id="PF00067">
    <property type="entry name" value="p450"/>
    <property type="match status" value="1"/>
</dbReference>
<evidence type="ECO:0000256" key="12">
    <source>
        <dbReference type="ARBA" id="ARBA00023033"/>
    </source>
</evidence>
<comment type="cofactor">
    <cofactor evidence="14">
        <name>FAD</name>
        <dbReference type="ChEBI" id="CHEBI:57692"/>
    </cofactor>
    <cofactor evidence="14">
        <name>FMN</name>
        <dbReference type="ChEBI" id="CHEBI:58210"/>
    </cofactor>
</comment>
<dbReference type="SUPFAM" id="SSF52343">
    <property type="entry name" value="Ferredoxin reductase-like, C-terminal NADP-linked domain"/>
    <property type="match status" value="1"/>
</dbReference>
<dbReference type="InterPro" id="IPR023173">
    <property type="entry name" value="NADPH_Cyt_P450_Rdtase_alpha"/>
</dbReference>
<accession>A0ABX2JMA2</accession>
<dbReference type="PIRSF" id="PIRSF000209">
    <property type="entry name" value="Bifunctional_P450_P450R"/>
    <property type="match status" value="1"/>
</dbReference>
<dbReference type="InterPro" id="IPR017927">
    <property type="entry name" value="FAD-bd_FR_type"/>
</dbReference>
<feature type="domain" description="FAD-binding FR-type" evidence="16">
    <location>
        <begin position="672"/>
        <end position="913"/>
    </location>
</feature>
<dbReference type="SUPFAM" id="SSF52218">
    <property type="entry name" value="Flavoproteins"/>
    <property type="match status" value="1"/>
</dbReference>
<dbReference type="InterPro" id="IPR017938">
    <property type="entry name" value="Riboflavin_synthase-like_b-brl"/>
</dbReference>
<feature type="domain" description="Flavodoxin-like" evidence="15">
    <location>
        <begin position="497"/>
        <end position="639"/>
    </location>
</feature>
<dbReference type="EMBL" id="JABULH010000001">
    <property type="protein sequence ID" value="NTS64242.1"/>
    <property type="molecule type" value="Genomic_DNA"/>
</dbReference>
<dbReference type="Proteomes" id="UP000621447">
    <property type="component" value="Unassembled WGS sequence"/>
</dbReference>
<dbReference type="InterPro" id="IPR036396">
    <property type="entry name" value="Cyt_P450_sf"/>
</dbReference>
<dbReference type="InterPro" id="IPR008254">
    <property type="entry name" value="Flavodoxin/NO_synth"/>
</dbReference>
<dbReference type="InterPro" id="IPR017972">
    <property type="entry name" value="Cyt_P450_CS"/>
</dbReference>
<dbReference type="PROSITE" id="PS50902">
    <property type="entry name" value="FLAVODOXIN_LIKE"/>
    <property type="match status" value="1"/>
</dbReference>
<protein>
    <recommendedName>
        <fullName evidence="14">Bifunctional cytochrome P450/NADPH--P450 reductase</fullName>
    </recommendedName>
    <domain>
        <recommendedName>
            <fullName evidence="14">Cytochrome P450</fullName>
            <ecNumber evidence="14">1.14.14.1</ecNumber>
        </recommendedName>
    </domain>
    <domain>
        <recommendedName>
            <fullName evidence="14">NADPH--cytochrome P450 reductase</fullName>
            <ecNumber evidence="14">1.6.2.4</ecNumber>
        </recommendedName>
    </domain>
</protein>
<dbReference type="EC" id="1.14.14.1" evidence="14"/>
<evidence type="ECO:0000256" key="7">
    <source>
        <dbReference type="ARBA" id="ARBA00022827"/>
    </source>
</evidence>